<protein>
    <submittedName>
        <fullName evidence="1">Uncharacterized protein</fullName>
    </submittedName>
</protein>
<sequence>MAGPVGVVWTVLWGQCRPTWGRLEGKRHRRSAGCAPRLRGCRRSDPCARCRGRRKFRVGPFGGT</sequence>
<organism evidence="1 2">
    <name type="scientific">Phytophthora fragariae</name>
    <dbReference type="NCBI Taxonomy" id="53985"/>
    <lineage>
        <taxon>Eukaryota</taxon>
        <taxon>Sar</taxon>
        <taxon>Stramenopiles</taxon>
        <taxon>Oomycota</taxon>
        <taxon>Peronosporomycetes</taxon>
        <taxon>Peronosporales</taxon>
        <taxon>Peronosporaceae</taxon>
        <taxon>Phytophthora</taxon>
    </lineage>
</organism>
<comment type="caution">
    <text evidence="1">The sequence shown here is derived from an EMBL/GenBank/DDBJ whole genome shotgun (WGS) entry which is preliminary data.</text>
</comment>
<proteinExistence type="predicted"/>
<accession>A0A6G0R760</accession>
<evidence type="ECO:0000313" key="1">
    <source>
        <dbReference type="EMBL" id="KAE9319484.1"/>
    </source>
</evidence>
<gene>
    <name evidence="1" type="ORF">PF008_g18257</name>
</gene>
<evidence type="ECO:0000313" key="2">
    <source>
        <dbReference type="Proteomes" id="UP000486351"/>
    </source>
</evidence>
<dbReference type="AlphaFoldDB" id="A0A6G0R760"/>
<dbReference type="EMBL" id="QXFY01001375">
    <property type="protein sequence ID" value="KAE9319484.1"/>
    <property type="molecule type" value="Genomic_DNA"/>
</dbReference>
<name>A0A6G0R760_9STRA</name>
<reference evidence="1 2" key="1">
    <citation type="submission" date="2018-09" db="EMBL/GenBank/DDBJ databases">
        <title>Genomic investigation of the strawberry pathogen Phytophthora fragariae indicates pathogenicity is determined by transcriptional variation in three key races.</title>
        <authorList>
            <person name="Adams T.M."/>
            <person name="Armitage A.D."/>
            <person name="Sobczyk M.K."/>
            <person name="Bates H.J."/>
            <person name="Dunwell J.M."/>
            <person name="Nellist C.F."/>
            <person name="Harrison R.J."/>
        </authorList>
    </citation>
    <scope>NUCLEOTIDE SEQUENCE [LARGE SCALE GENOMIC DNA]</scope>
    <source>
        <strain evidence="1 2">NOV-77</strain>
    </source>
</reference>
<dbReference type="Proteomes" id="UP000486351">
    <property type="component" value="Unassembled WGS sequence"/>
</dbReference>